<evidence type="ECO:0000256" key="3">
    <source>
        <dbReference type="ARBA" id="ARBA00038374"/>
    </source>
</evidence>
<protein>
    <recommendedName>
        <fullName evidence="4">Peptidase family U32 C-terminal domain-containing protein</fullName>
    </recommendedName>
</protein>
<organism evidence="5 6">
    <name type="scientific">candidate division WOR-1 bacterium RIFOXYB2_FULL_37_13</name>
    <dbReference type="NCBI Taxonomy" id="1802579"/>
    <lineage>
        <taxon>Bacteria</taxon>
        <taxon>Bacillati</taxon>
        <taxon>Saganbacteria</taxon>
    </lineage>
</organism>
<dbReference type="GO" id="GO:0006508">
    <property type="term" value="P:proteolysis"/>
    <property type="evidence" value="ECO:0007669"/>
    <property type="project" value="UniProtKB-KW"/>
</dbReference>
<dbReference type="STRING" id="1802579.A2310_01435"/>
<dbReference type="GO" id="GO:0008233">
    <property type="term" value="F:peptidase activity"/>
    <property type="evidence" value="ECO:0007669"/>
    <property type="project" value="UniProtKB-KW"/>
</dbReference>
<dbReference type="AlphaFoldDB" id="A0A1F4SP79"/>
<evidence type="ECO:0000256" key="2">
    <source>
        <dbReference type="ARBA" id="ARBA00022801"/>
    </source>
</evidence>
<keyword evidence="2" id="KW-0378">Hydrolase</keyword>
<gene>
    <name evidence="5" type="ORF">A2310_01435</name>
</gene>
<name>A0A1F4SP79_UNCSA</name>
<dbReference type="InterPro" id="IPR051454">
    <property type="entry name" value="RNA/ubiquinone_mod_enzymes"/>
</dbReference>
<evidence type="ECO:0000256" key="1">
    <source>
        <dbReference type="ARBA" id="ARBA00022670"/>
    </source>
</evidence>
<dbReference type="PANTHER" id="PTHR30217:SF6">
    <property type="entry name" value="TRNA HYDROXYLATION PROTEIN P"/>
    <property type="match status" value="1"/>
</dbReference>
<feature type="domain" description="Peptidase family U32 C-terminal" evidence="4">
    <location>
        <begin position="325"/>
        <end position="408"/>
    </location>
</feature>
<sequence length="422" mass="48843">MTKQFLKKPELLIPGGDLEKLKTAVRFGADAVYVGAGAYSLRAKQTAFTIKELKQGVLFAHKNNVKVYLAMNIFAFDEDLSKMKNYLKKAIKTGIDAIIISDPSLIKIIRALSKKINIHLSTQANTLNSYAVDFWRHQGIKRIVLGRELSLKQISKIRKNVRNIELEVFIHGAMCMAYSGRCLLSKYMTNRSANRGECSHPCRWEYILKEPNRPKEDYTIEQDKRTTYIMNSKDLCMIEQLPRLIQSGVNSFKIEGRMKSSYYVAIVTKIYRKAIDTYMANPKKYKYNPIWKEELEKISHRKYSTGFFFGIKEKENKETSAYTANYTFVGIVKTHHTNKNELEIKGRNYFAQNDTLEIIDPEKDEIIKFKVLKIRTNKNKTIDKAHNGYHVFVGAELKDRVSKHSLLRRARPNTCSFFSTKL</sequence>
<dbReference type="Pfam" id="PF01136">
    <property type="entry name" value="Peptidase_U32"/>
    <property type="match status" value="1"/>
</dbReference>
<dbReference type="Gene3D" id="2.40.30.10">
    <property type="entry name" value="Translation factors"/>
    <property type="match status" value="1"/>
</dbReference>
<dbReference type="PANTHER" id="PTHR30217">
    <property type="entry name" value="PEPTIDASE U32 FAMILY"/>
    <property type="match status" value="1"/>
</dbReference>
<comment type="similarity">
    <text evidence="3">Belongs to the peptidase U32 family.</text>
</comment>
<comment type="caution">
    <text evidence="5">The sequence shown here is derived from an EMBL/GenBank/DDBJ whole genome shotgun (WGS) entry which is preliminary data.</text>
</comment>
<dbReference type="InterPro" id="IPR001539">
    <property type="entry name" value="Peptidase_U32"/>
</dbReference>
<dbReference type="Pfam" id="PF16325">
    <property type="entry name" value="Peptidase_U32_C"/>
    <property type="match status" value="1"/>
</dbReference>
<evidence type="ECO:0000313" key="6">
    <source>
        <dbReference type="Proteomes" id="UP000178417"/>
    </source>
</evidence>
<dbReference type="PROSITE" id="PS01276">
    <property type="entry name" value="PEPTIDASE_U32"/>
    <property type="match status" value="1"/>
</dbReference>
<dbReference type="InterPro" id="IPR032525">
    <property type="entry name" value="Peptidase_U32_C"/>
</dbReference>
<accession>A0A1F4SP79</accession>
<dbReference type="EMBL" id="MEUB01000030">
    <property type="protein sequence ID" value="OGC22241.1"/>
    <property type="molecule type" value="Genomic_DNA"/>
</dbReference>
<keyword evidence="1" id="KW-0645">Protease</keyword>
<evidence type="ECO:0000259" key="4">
    <source>
        <dbReference type="Pfam" id="PF16325"/>
    </source>
</evidence>
<evidence type="ECO:0000313" key="5">
    <source>
        <dbReference type="EMBL" id="OGC22241.1"/>
    </source>
</evidence>
<dbReference type="Proteomes" id="UP000178417">
    <property type="component" value="Unassembled WGS sequence"/>
</dbReference>
<reference evidence="5 6" key="1">
    <citation type="journal article" date="2016" name="Nat. Commun.">
        <title>Thousands of microbial genomes shed light on interconnected biogeochemical processes in an aquifer system.</title>
        <authorList>
            <person name="Anantharaman K."/>
            <person name="Brown C.T."/>
            <person name="Hug L.A."/>
            <person name="Sharon I."/>
            <person name="Castelle C.J."/>
            <person name="Probst A.J."/>
            <person name="Thomas B.C."/>
            <person name="Singh A."/>
            <person name="Wilkins M.J."/>
            <person name="Karaoz U."/>
            <person name="Brodie E.L."/>
            <person name="Williams K.H."/>
            <person name="Hubbard S.S."/>
            <person name="Banfield J.F."/>
        </authorList>
    </citation>
    <scope>NUCLEOTIDE SEQUENCE [LARGE SCALE GENOMIC DNA]</scope>
</reference>
<proteinExistence type="inferred from homology"/>